<feature type="compositionally biased region" description="Acidic residues" evidence="5">
    <location>
        <begin position="233"/>
        <end position="250"/>
    </location>
</feature>
<feature type="region of interest" description="Disordered" evidence="5">
    <location>
        <begin position="226"/>
        <end position="261"/>
    </location>
</feature>
<dbReference type="AlphaFoldDB" id="A0A6G1SCJ6"/>
<gene>
    <name evidence="7" type="primary">Pwp2_1</name>
    <name evidence="7" type="ORF">g.14301</name>
</gene>
<reference evidence="7" key="1">
    <citation type="submission" date="2018-10" db="EMBL/GenBank/DDBJ databases">
        <title>Transcriptome assembly of Aceria tosichella (Wheat curl mite) Type 2.</title>
        <authorList>
            <person name="Scully E.D."/>
            <person name="Geib S.M."/>
            <person name="Palmer N.A."/>
            <person name="Gupta A.K."/>
            <person name="Sarath G."/>
            <person name="Tatineni S."/>
        </authorList>
    </citation>
    <scope>NUCLEOTIDE SEQUENCE</scope>
    <source>
        <strain evidence="7">LincolnNE</strain>
    </source>
</reference>
<dbReference type="PROSITE" id="PS50082">
    <property type="entry name" value="WD_REPEATS_2"/>
    <property type="match status" value="2"/>
</dbReference>
<keyword evidence="2 4" id="KW-0853">WD repeat</keyword>
<dbReference type="InterPro" id="IPR027145">
    <property type="entry name" value="PWP2"/>
</dbReference>
<evidence type="ECO:0000256" key="2">
    <source>
        <dbReference type="ARBA" id="ARBA00022574"/>
    </source>
</evidence>
<dbReference type="GO" id="GO:0000462">
    <property type="term" value="P:maturation of SSU-rRNA from tricistronic rRNA transcript (SSU-rRNA, 5.8S rRNA, LSU-rRNA)"/>
    <property type="evidence" value="ECO:0007669"/>
    <property type="project" value="TreeGrafter"/>
</dbReference>
<dbReference type="GO" id="GO:0032040">
    <property type="term" value="C:small-subunit processome"/>
    <property type="evidence" value="ECO:0007669"/>
    <property type="project" value="TreeGrafter"/>
</dbReference>
<dbReference type="PANTHER" id="PTHR19858:SF0">
    <property type="entry name" value="PERIODIC TRYPTOPHAN PROTEIN 2 HOMOLOG"/>
    <property type="match status" value="1"/>
</dbReference>
<proteinExistence type="inferred from homology"/>
<accession>A0A6G1SCJ6</accession>
<dbReference type="InterPro" id="IPR007148">
    <property type="entry name" value="SSU_processome_Utp12"/>
</dbReference>
<feature type="repeat" description="WD" evidence="4">
    <location>
        <begin position="433"/>
        <end position="476"/>
    </location>
</feature>
<dbReference type="SUPFAM" id="SSF50978">
    <property type="entry name" value="WD40 repeat-like"/>
    <property type="match status" value="2"/>
</dbReference>
<sequence>MRLSYEFENVLGAVYHRGTIKFAPDASSIFSPVGNKIVVYDLKSSKSSALPFQVNYNINQICIHPRSTILLAASEKSHLYMISLTCGRLLHMKEYKSFPTITNISFSPDGRYYCVCGDNLVLIYITPGSIVAGKGREITPFRLLKKCRINHDTIKDVSWTADSKYVCIASQDISLSVIHVDDRDKSVIQLIGHSDAITSCYFANRHDQDRMLYSLTKNCNMFVWEEQERSESEPSDDEDDDEENNSEEPDPEKRTKEKKRKKELRYYRSAKHYLKLPVEPEETPAEKARRSSAYITASDYNSSVNLMVLGYNTGHYSLFEMPSATLIYDLDSNSGLISSISINRTGDWIAFGSSVDPEADLKTGENKTSSRLFVWEWQSKSHVLDQYGSGATMSNMHECVSYSLDGTHVVSGNLAGKIKVWSGLTGETVASFGDEHVGPIKAIKFAPNKSGKVIVSASLDGTLRAYDLNKFKNFRTFQSSVPDRCPEFVCLDIDSTGEFIAAGTYNYFEIYLYSLQTGKFLEYLTGHEGPVSGVAFSPVSNLLVSTSWDQTVRIWSLFEGSKCMRDTITFSNEVITVAFRPDGNEFVVSLRNGQITFFNVHNAAQIGAPIEGAGDLGTTQLITEASRDSKKFFLTLSYSADGSYLIAGGNSNYICIYHAQEKLLVKKIAITFNMSFDGIFDYVSNRRRKEFGYNLELLEQRQEERTDRPIRLPGVRKGDLGDRQAKPVIAVCQMVFSPTMRSFAAATTEGVLVYSLDVSRHFDPYRLAVDVDPDSIKRALKSKDFGTALTQTIQLNDKRLFLKVIESIPLDEMESITASLEIDYVRRVLDFMADILPQTRHLEYYLLWIKVLLYKHGMTLKNMPSRDVTPTVRALHQNMHRLLMDIKQNSDYSKYSLEYLTKTTRGPITTNDDDETLMDCNRTDLDNTELSTGAPSMLVNGDDEMCE</sequence>
<keyword evidence="3" id="KW-0677">Repeat</keyword>
<dbReference type="Pfam" id="PF04003">
    <property type="entry name" value="Utp12"/>
    <property type="match status" value="1"/>
</dbReference>
<protein>
    <submittedName>
        <fullName evidence="7">Periodic tryptophan protein 2</fullName>
    </submittedName>
</protein>
<dbReference type="SMART" id="SM00320">
    <property type="entry name" value="WD40"/>
    <property type="match status" value="9"/>
</dbReference>
<organism evidence="7">
    <name type="scientific">Aceria tosichella</name>
    <name type="common">wheat curl mite</name>
    <dbReference type="NCBI Taxonomy" id="561515"/>
    <lineage>
        <taxon>Eukaryota</taxon>
        <taxon>Metazoa</taxon>
        <taxon>Ecdysozoa</taxon>
        <taxon>Arthropoda</taxon>
        <taxon>Chelicerata</taxon>
        <taxon>Arachnida</taxon>
        <taxon>Acari</taxon>
        <taxon>Acariformes</taxon>
        <taxon>Trombidiformes</taxon>
        <taxon>Prostigmata</taxon>
        <taxon>Eupodina</taxon>
        <taxon>Eriophyoidea</taxon>
        <taxon>Eriophyidae</taxon>
        <taxon>Eriophyinae</taxon>
        <taxon>Aceriini</taxon>
        <taxon>Aceria</taxon>
    </lineage>
</organism>
<dbReference type="PROSITE" id="PS50294">
    <property type="entry name" value="WD_REPEATS_REGION"/>
    <property type="match status" value="1"/>
</dbReference>
<evidence type="ECO:0000256" key="1">
    <source>
        <dbReference type="ARBA" id="ARBA00010226"/>
    </source>
</evidence>
<dbReference type="EMBL" id="GGYP01003444">
    <property type="protein sequence ID" value="MDE48215.1"/>
    <property type="molecule type" value="Transcribed_RNA"/>
</dbReference>
<feature type="repeat" description="WD" evidence="4">
    <location>
        <begin position="524"/>
        <end position="557"/>
    </location>
</feature>
<dbReference type="InterPro" id="IPR036322">
    <property type="entry name" value="WD40_repeat_dom_sf"/>
</dbReference>
<dbReference type="GO" id="GO:0034388">
    <property type="term" value="C:Pwp2p-containing subcomplex of 90S preribosome"/>
    <property type="evidence" value="ECO:0007669"/>
    <property type="project" value="TreeGrafter"/>
</dbReference>
<dbReference type="InterPro" id="IPR001680">
    <property type="entry name" value="WD40_rpt"/>
</dbReference>
<dbReference type="GO" id="GO:0000028">
    <property type="term" value="P:ribosomal small subunit assembly"/>
    <property type="evidence" value="ECO:0007669"/>
    <property type="project" value="TreeGrafter"/>
</dbReference>
<dbReference type="InterPro" id="IPR015943">
    <property type="entry name" value="WD40/YVTN_repeat-like_dom_sf"/>
</dbReference>
<name>A0A6G1SCJ6_9ACAR</name>
<evidence type="ECO:0000256" key="4">
    <source>
        <dbReference type="PROSITE-ProRule" id="PRU00221"/>
    </source>
</evidence>
<feature type="domain" description="Small-subunit processome Utp12" evidence="6">
    <location>
        <begin position="796"/>
        <end position="901"/>
    </location>
</feature>
<evidence type="ECO:0000256" key="5">
    <source>
        <dbReference type="SAM" id="MobiDB-lite"/>
    </source>
</evidence>
<evidence type="ECO:0000313" key="7">
    <source>
        <dbReference type="EMBL" id="MDE48215.1"/>
    </source>
</evidence>
<evidence type="ECO:0000256" key="3">
    <source>
        <dbReference type="ARBA" id="ARBA00022737"/>
    </source>
</evidence>
<dbReference type="Gene3D" id="2.130.10.10">
    <property type="entry name" value="YVTN repeat-like/Quinoprotein amine dehydrogenase"/>
    <property type="match status" value="3"/>
</dbReference>
<comment type="similarity">
    <text evidence="1">Belongs to the WD repeat PWP2 family.</text>
</comment>
<evidence type="ECO:0000259" key="6">
    <source>
        <dbReference type="Pfam" id="PF04003"/>
    </source>
</evidence>
<dbReference type="PANTHER" id="PTHR19858">
    <property type="entry name" value="WD40 REPEAT PROTEIN"/>
    <property type="match status" value="1"/>
</dbReference>
<dbReference type="Pfam" id="PF00400">
    <property type="entry name" value="WD40"/>
    <property type="match status" value="3"/>
</dbReference>